<dbReference type="Pfam" id="PF25767">
    <property type="entry name" value="ARM_TBCD_2nd"/>
    <property type="match status" value="1"/>
</dbReference>
<evidence type="ECO:0000259" key="4">
    <source>
        <dbReference type="Pfam" id="PF25767"/>
    </source>
</evidence>
<name>A0AAV9UTJ8_9PEZI</name>
<dbReference type="PANTHER" id="PTHR12658">
    <property type="entry name" value="BETA-TUBULIN COFACTOR D"/>
    <property type="match status" value="1"/>
</dbReference>
<dbReference type="PANTHER" id="PTHR12658:SF0">
    <property type="entry name" value="TUBULIN-SPECIFIC CHAPERONE D"/>
    <property type="match status" value="1"/>
</dbReference>
<dbReference type="GO" id="GO:0005096">
    <property type="term" value="F:GTPase activator activity"/>
    <property type="evidence" value="ECO:0007669"/>
    <property type="project" value="InterPro"/>
</dbReference>
<dbReference type="EMBL" id="JAVHNS010000007">
    <property type="protein sequence ID" value="KAK6348793.1"/>
    <property type="molecule type" value="Genomic_DNA"/>
</dbReference>
<feature type="domain" description="Tubulin-folding cofactor D ARM repeats" evidence="4">
    <location>
        <begin position="466"/>
        <end position="594"/>
    </location>
</feature>
<dbReference type="Proteomes" id="UP001373714">
    <property type="component" value="Unassembled WGS sequence"/>
</dbReference>
<dbReference type="PROSITE" id="PS50077">
    <property type="entry name" value="HEAT_REPEAT"/>
    <property type="match status" value="1"/>
</dbReference>
<evidence type="ECO:0000313" key="6">
    <source>
        <dbReference type="Proteomes" id="UP001373714"/>
    </source>
</evidence>
<dbReference type="GO" id="GO:0048487">
    <property type="term" value="F:beta-tubulin binding"/>
    <property type="evidence" value="ECO:0007669"/>
    <property type="project" value="InterPro"/>
</dbReference>
<reference evidence="5 6" key="1">
    <citation type="submission" date="2019-10" db="EMBL/GenBank/DDBJ databases">
        <authorList>
            <person name="Palmer J.M."/>
        </authorList>
    </citation>
    <scope>NUCLEOTIDE SEQUENCE [LARGE SCALE GENOMIC DNA]</scope>
    <source>
        <strain evidence="5 6">TWF730</strain>
    </source>
</reference>
<feature type="repeat" description="HEAT" evidence="2">
    <location>
        <begin position="391"/>
        <end position="428"/>
    </location>
</feature>
<dbReference type="InterPro" id="IPR011989">
    <property type="entry name" value="ARM-like"/>
</dbReference>
<evidence type="ECO:0000259" key="3">
    <source>
        <dbReference type="Pfam" id="PF12612"/>
    </source>
</evidence>
<dbReference type="InterPro" id="IPR021133">
    <property type="entry name" value="HEAT_type_2"/>
</dbReference>
<keyword evidence="6" id="KW-1185">Reference proteome</keyword>
<dbReference type="Pfam" id="PF12612">
    <property type="entry name" value="TFCD_C"/>
    <property type="match status" value="1"/>
</dbReference>
<dbReference type="Gene3D" id="1.25.10.10">
    <property type="entry name" value="Leucine-rich Repeat Variant"/>
    <property type="match status" value="1"/>
</dbReference>
<dbReference type="SUPFAM" id="SSF48371">
    <property type="entry name" value="ARM repeat"/>
    <property type="match status" value="1"/>
</dbReference>
<comment type="caution">
    <text evidence="5">The sequence shown here is derived from an EMBL/GenBank/DDBJ whole genome shotgun (WGS) entry which is preliminary data.</text>
</comment>
<gene>
    <name evidence="5" type="ORF">TWF730_009563</name>
</gene>
<evidence type="ECO:0000313" key="5">
    <source>
        <dbReference type="EMBL" id="KAK6348793.1"/>
    </source>
</evidence>
<accession>A0AAV9UTJ8</accession>
<dbReference type="GO" id="GO:0007023">
    <property type="term" value="P:post-chaperonin tubulin folding pathway"/>
    <property type="evidence" value="ECO:0007669"/>
    <property type="project" value="InterPro"/>
</dbReference>
<feature type="domain" description="Tubulin-folding cofactor D C-terminal" evidence="3">
    <location>
        <begin position="961"/>
        <end position="1142"/>
    </location>
</feature>
<evidence type="ECO:0008006" key="7">
    <source>
        <dbReference type="Google" id="ProtNLM"/>
    </source>
</evidence>
<evidence type="ECO:0000256" key="1">
    <source>
        <dbReference type="ARBA" id="ARBA00023186"/>
    </source>
</evidence>
<dbReference type="AlphaFoldDB" id="A0AAV9UTJ8"/>
<dbReference type="InterPro" id="IPR016024">
    <property type="entry name" value="ARM-type_fold"/>
</dbReference>
<keyword evidence="1" id="KW-0143">Chaperone</keyword>
<dbReference type="GO" id="GO:0000226">
    <property type="term" value="P:microtubule cytoskeleton organization"/>
    <property type="evidence" value="ECO:0007669"/>
    <property type="project" value="TreeGrafter"/>
</dbReference>
<protein>
    <recommendedName>
        <fullName evidence="7">Tubulin-specific chaperone D C-terminal domain-containing protein</fullName>
    </recommendedName>
</protein>
<dbReference type="InterPro" id="IPR033162">
    <property type="entry name" value="TBCD"/>
</dbReference>
<dbReference type="GO" id="GO:0007021">
    <property type="term" value="P:tubulin complex assembly"/>
    <property type="evidence" value="ECO:0007669"/>
    <property type="project" value="InterPro"/>
</dbReference>
<proteinExistence type="predicted"/>
<evidence type="ECO:0000256" key="2">
    <source>
        <dbReference type="PROSITE-ProRule" id="PRU00103"/>
    </source>
</evidence>
<dbReference type="InterPro" id="IPR058033">
    <property type="entry name" value="ARM_TBCD_2nd"/>
</dbReference>
<organism evidence="5 6">
    <name type="scientific">Orbilia blumenaviensis</name>
    <dbReference type="NCBI Taxonomy" id="1796055"/>
    <lineage>
        <taxon>Eukaryota</taxon>
        <taxon>Fungi</taxon>
        <taxon>Dikarya</taxon>
        <taxon>Ascomycota</taxon>
        <taxon>Pezizomycotina</taxon>
        <taxon>Orbiliomycetes</taxon>
        <taxon>Orbiliales</taxon>
        <taxon>Orbiliaceae</taxon>
        <taxon>Orbilia</taxon>
    </lineage>
</organism>
<sequence length="1228" mass="136200">MDAIPEDREIKVLKHSNPLLQDINNKIPGLLWDIQDGQKKLRLRVKVADYHHIIGKLESFQEFPQLLDPILAGCMENLTSAFSTYLSTGYGVSESASDAEDRVTVNTLAALGQLLYVWMKVRGAKVILRFLYNDPKWLEPMLGVFEETSRLIGRSDKSANVLNDVVEEVFENAPKPKSEDKTGIPWHLRYVTLMWISHLLYTPFDLVTIADEPAKNPPIPLVDVPPLPQGTPEIARRALSVACCNIHSPGKDREGASAAVVRLVVRKDVNGYLLDWFVDWVATVVGICVKGDLREDGRGVVYVYFLMGLLDALSGIFASGERPIVGQPTLLQKTYDNIVRELYADESGLIAQNAMLRKTMCKLLRNLSYLYLPPPGQGETQDGPPEEVEEMIDQLLRLLDDRDSLVRYAASKSLSLVALRLAAADRSQIFEAVIDLYDSDVLYPNRALTKLDPKKRHQKDLSQVSVHLWHGLTLTVATFLRFHAATVQMLPKVLDCIITALAFEQRKATFATGGNVRDAACYAAWSLARNYKTEEMMMERPAPPHPEDVSLPQLLALELVNAACLDPIGNIRRGASAALQELVGRHPNMIKDGISLVQAVDYSAVALRSRASTEVASKAAVLGNACYWTGLINGLVDGWRGIGLQDSAGRIIAGKGIGALATIGILDISKRQEVWNITKNIIKRYGTGASLDIEVRHGSWYALADIIFSLIGRLDGKDPELLVEILSEMREKTGVFDIFDNVKPRDFVHPVLKPEMTCEAAAYLVTALSDAAKIMYAQGLPDLPVPLLRRYLCVIDSALERWEENVTTVAVYAAERFFLHMNDRYRTQIVRLWLGKSKARTRRILVVKALGAVFRFFKNENEWPRLSGMQQDIIDGLLVVSRSPHIEMRVAAMSAFADGIFPEGVTNEHILQAIHKSLIDYSVDSRGDVGSWARIEAIRAILSLHALHPLDFHTPDTTSLSIFHKIVGLSAEKLDRVRLKACDAVCKITAQDTQWAVIFKGITPDSSFWVNWDEYFETTVRILGLQLVRESYLEGYATSAGAGSDSVMRSSTRAMQKYLSGLPPYPDSDGGVALSDIVQSWILIVEKAIATGDDRVVVPALAMLGGWFESGLMEKLDGGEFRFQGLFALTQKAHFKSSNVAKLSGAVKIYNGLASIKSTRTSSIKKLVSMLLHPFPKIRTAVSETLYLIISLEGDQEDAEVLLMDTNWSDQPKELKAVVEEVKGLLGV</sequence>
<dbReference type="InterPro" id="IPR022577">
    <property type="entry name" value="TBCD_C"/>
</dbReference>
<dbReference type="Pfam" id="PF23579">
    <property type="entry name" value="ARM_TBCD"/>
    <property type="match status" value="1"/>
</dbReference>